<keyword evidence="3" id="KW-0597">Phosphoprotein</keyword>
<comment type="catalytic activity">
    <reaction evidence="1">
        <text>ATP + protein L-histidine = ADP + protein N-phospho-L-histidine.</text>
        <dbReference type="EC" id="2.7.13.3"/>
    </reaction>
</comment>
<protein>
    <recommendedName>
        <fullName evidence="2">histidine kinase</fullName>
        <ecNumber evidence="2">2.7.13.3</ecNumber>
    </recommendedName>
</protein>
<name>A0A081BYA2_VECG1</name>
<gene>
    <name evidence="8" type="ORF">U27_04272</name>
</gene>
<dbReference type="CDD" id="cd00082">
    <property type="entry name" value="HisKA"/>
    <property type="match status" value="1"/>
</dbReference>
<evidence type="ECO:0000256" key="4">
    <source>
        <dbReference type="ARBA" id="ARBA00022679"/>
    </source>
</evidence>
<dbReference type="PRINTS" id="PR00344">
    <property type="entry name" value="BCTRLSENSOR"/>
</dbReference>
<keyword evidence="6" id="KW-0902">Two-component regulatory system</keyword>
<dbReference type="EC" id="2.7.13.3" evidence="2"/>
<dbReference type="AlphaFoldDB" id="A0A081BYA2"/>
<dbReference type="HOGENOM" id="CLU_893278_0_0_0"/>
<dbReference type="Proteomes" id="UP000030661">
    <property type="component" value="Unassembled WGS sequence"/>
</dbReference>
<accession>A0A081BYA2</accession>
<dbReference type="PANTHER" id="PTHR43711:SF1">
    <property type="entry name" value="HISTIDINE KINASE 1"/>
    <property type="match status" value="1"/>
</dbReference>
<dbReference type="SMART" id="SM00387">
    <property type="entry name" value="HATPase_c"/>
    <property type="match status" value="1"/>
</dbReference>
<dbReference type="Pfam" id="PF00512">
    <property type="entry name" value="HisKA"/>
    <property type="match status" value="1"/>
</dbReference>
<evidence type="ECO:0000256" key="1">
    <source>
        <dbReference type="ARBA" id="ARBA00000085"/>
    </source>
</evidence>
<keyword evidence="4" id="KW-0808">Transferase</keyword>
<dbReference type="SUPFAM" id="SSF55874">
    <property type="entry name" value="ATPase domain of HSP90 chaperone/DNA topoisomerase II/histidine kinase"/>
    <property type="match status" value="1"/>
</dbReference>
<dbReference type="STRING" id="1499967.U27_04272"/>
<keyword evidence="5" id="KW-0418">Kinase</keyword>
<evidence type="ECO:0000259" key="7">
    <source>
        <dbReference type="PROSITE" id="PS50109"/>
    </source>
</evidence>
<reference evidence="8" key="1">
    <citation type="journal article" date="2015" name="PeerJ">
        <title>First genomic representation of candidate bacterial phylum KSB3 points to enhanced environmental sensing as a trigger of wastewater bulking.</title>
        <authorList>
            <person name="Sekiguchi Y."/>
            <person name="Ohashi A."/>
            <person name="Parks D.H."/>
            <person name="Yamauchi T."/>
            <person name="Tyson G.W."/>
            <person name="Hugenholtz P."/>
        </authorList>
    </citation>
    <scope>NUCLEOTIDE SEQUENCE [LARGE SCALE GENOMIC DNA]</scope>
</reference>
<dbReference type="InterPro" id="IPR003594">
    <property type="entry name" value="HATPase_dom"/>
</dbReference>
<dbReference type="Gene3D" id="3.30.565.10">
    <property type="entry name" value="Histidine kinase-like ATPase, C-terminal domain"/>
    <property type="match status" value="1"/>
</dbReference>
<dbReference type="CDD" id="cd00075">
    <property type="entry name" value="HATPase"/>
    <property type="match status" value="1"/>
</dbReference>
<dbReference type="eggNOG" id="COG0642">
    <property type="taxonomic scope" value="Bacteria"/>
</dbReference>
<dbReference type="PROSITE" id="PS50109">
    <property type="entry name" value="HIS_KIN"/>
    <property type="match status" value="1"/>
</dbReference>
<dbReference type="InterPro" id="IPR005467">
    <property type="entry name" value="His_kinase_dom"/>
</dbReference>
<evidence type="ECO:0000256" key="5">
    <source>
        <dbReference type="ARBA" id="ARBA00022777"/>
    </source>
</evidence>
<dbReference type="EMBL" id="DF820465">
    <property type="protein sequence ID" value="GAK57307.1"/>
    <property type="molecule type" value="Genomic_DNA"/>
</dbReference>
<evidence type="ECO:0000256" key="3">
    <source>
        <dbReference type="ARBA" id="ARBA00022553"/>
    </source>
</evidence>
<dbReference type="Pfam" id="PF02518">
    <property type="entry name" value="HATPase_c"/>
    <property type="match status" value="1"/>
</dbReference>
<evidence type="ECO:0000313" key="9">
    <source>
        <dbReference type="Proteomes" id="UP000030661"/>
    </source>
</evidence>
<dbReference type="GO" id="GO:0000155">
    <property type="term" value="F:phosphorelay sensor kinase activity"/>
    <property type="evidence" value="ECO:0007669"/>
    <property type="project" value="InterPro"/>
</dbReference>
<sequence length="311" mass="35729">MNANFSKEPEIAQQLKELTTLIEFLHKERDMLIASKNIRHEYSGKNGQNELKQLQEFLQNYACMAKQFHELRVNLSLTLPHELRTPLNAILGFTQYLMSQNPQDLHNSEAIFKIYSFIYESALRMHHLVENYLLYAKLQLMVAAPDKVKYEEWQRDEELPTGLYIQSVARTYAEKFGRHEDLRLDLNDTILHTSKECLQKIIQELLDNAFKFSQPGTPIAIITALKDQAWVFCITDQGRGMTAEQIAQIGAYVQFERTQYAQRGTGLGLAIVQLLVQLHGGNLRIESVPRQGTSVTITFPYSTDSSRTSLM</sequence>
<evidence type="ECO:0000256" key="2">
    <source>
        <dbReference type="ARBA" id="ARBA00012438"/>
    </source>
</evidence>
<proteinExistence type="predicted"/>
<evidence type="ECO:0000256" key="6">
    <source>
        <dbReference type="ARBA" id="ARBA00023012"/>
    </source>
</evidence>
<evidence type="ECO:0000313" key="8">
    <source>
        <dbReference type="EMBL" id="GAK57307.1"/>
    </source>
</evidence>
<dbReference type="PANTHER" id="PTHR43711">
    <property type="entry name" value="TWO-COMPONENT HISTIDINE KINASE"/>
    <property type="match status" value="1"/>
</dbReference>
<dbReference type="SUPFAM" id="SSF47384">
    <property type="entry name" value="Homodimeric domain of signal transducing histidine kinase"/>
    <property type="match status" value="1"/>
</dbReference>
<keyword evidence="9" id="KW-1185">Reference proteome</keyword>
<dbReference type="InterPro" id="IPR004358">
    <property type="entry name" value="Sig_transdc_His_kin-like_C"/>
</dbReference>
<dbReference type="InterPro" id="IPR036890">
    <property type="entry name" value="HATPase_C_sf"/>
</dbReference>
<feature type="domain" description="Histidine kinase" evidence="7">
    <location>
        <begin position="78"/>
        <end position="303"/>
    </location>
</feature>
<organism evidence="8">
    <name type="scientific">Vecturithrix granuli</name>
    <dbReference type="NCBI Taxonomy" id="1499967"/>
    <lineage>
        <taxon>Bacteria</taxon>
        <taxon>Candidatus Moduliflexota</taxon>
        <taxon>Candidatus Vecturitrichia</taxon>
        <taxon>Candidatus Vecturitrichales</taxon>
        <taxon>Candidatus Vecturitrichaceae</taxon>
        <taxon>Candidatus Vecturithrix</taxon>
    </lineage>
</organism>
<dbReference type="SMART" id="SM00388">
    <property type="entry name" value="HisKA"/>
    <property type="match status" value="1"/>
</dbReference>
<dbReference type="InterPro" id="IPR036097">
    <property type="entry name" value="HisK_dim/P_sf"/>
</dbReference>
<dbReference type="InterPro" id="IPR003661">
    <property type="entry name" value="HisK_dim/P_dom"/>
</dbReference>
<dbReference type="InterPro" id="IPR050736">
    <property type="entry name" value="Sensor_HK_Regulatory"/>
</dbReference>
<dbReference type="Gene3D" id="1.10.287.130">
    <property type="match status" value="1"/>
</dbReference>